<dbReference type="PANTHER" id="PTHR46579">
    <property type="entry name" value="F5/8 TYPE C DOMAIN-CONTAINING PROTEIN-RELATED"/>
    <property type="match status" value="1"/>
</dbReference>
<name>A0A813Y5J1_9BILA</name>
<accession>A0A813Y5J1</accession>
<dbReference type="InterPro" id="IPR009667">
    <property type="entry name" value="DUF1258"/>
</dbReference>
<evidence type="ECO:0000313" key="2">
    <source>
        <dbReference type="Proteomes" id="UP000663879"/>
    </source>
</evidence>
<reference evidence="1" key="1">
    <citation type="submission" date="2021-02" db="EMBL/GenBank/DDBJ databases">
        <authorList>
            <person name="Nowell W R."/>
        </authorList>
    </citation>
    <scope>NUCLEOTIDE SEQUENCE</scope>
    <source>
        <strain evidence="1">Ploen Becks lab</strain>
    </source>
</reference>
<gene>
    <name evidence="1" type="ORF">OXX778_LOCUS10186</name>
</gene>
<protein>
    <submittedName>
        <fullName evidence="1">Uncharacterized protein</fullName>
    </submittedName>
</protein>
<dbReference type="Proteomes" id="UP000663879">
    <property type="component" value="Unassembled WGS sequence"/>
</dbReference>
<keyword evidence="2" id="KW-1185">Reference proteome</keyword>
<sequence>MNFKSKTKLHNDNKFYEPSTDDNFLKKKIRFENVACENNRNKVRRHRDKKIKLDIRKSSSLDNLTYSADEIKEFENCHNLSFQIDRDPQIIEFQSTNQNDNLINVPVNLDQEQSFNNNSKSSSNSEFNIFNEQNDQTEFSQADDVDENMTSFSELLYENSRITLTEFLISIYSLKVKHNLCDNVINDLLSIIKLSLPLENTCPKTMFKFENTILKDQKIDFYKHCKKCSYVSDPLALSNFKDVKTICVNCESPYADFACLDLKCQIVTILEDQKKFKQILKTKEECKKGTSIIESAIDGTIYNSFKKNFTEKEVMLSLNLNTDGCPLTNSRDFCVWPILGTILELEQKTREKFENVLLLGLWLNLEKPSYNIFFEKSIEKLIDLIKNPIYFKGYKIFIRCQSLIVDLPARAEALNTMQFNGYFGCSQCFHPGEYIRKYRLMTYPPLESKTKTFQDYSYLGNLSKLNGETLFGIRGISPFSKVMTIPDQVPFDYLHLVLQGHAKWLLRQYIDEKDSEYFLGNKLNEINHSLINIKYPHNFSRKFNRVDTKLKLKSAELKLFIFYVSVPVLFNFLPNKYWNLLCLYVFSIRTFYEPIYDRSRLERAKEMINIYHKVLDSYFSDKSYLYTIHAHLHLYDQGALGNMKKFVAGTSGYIGQMCRKMLFLKNLSSIFDEKKYNNRELYEKTEKILKRTAFSNDQLIDAKRKEIDESEMLLFNQSLDFQFIEKKVLTADRLFFQNRVFHSFFYKKKENSNSYTICFIESEEELYGEILNFYEIERKFFARVKTFVLKKNLETVESKFSNEFSDFLNINDFNFFYKIIEESQHIKLIDCSKILFKCLRINNFITKLSYDYEHD</sequence>
<organism evidence="1 2">
    <name type="scientific">Brachionus calyciflorus</name>
    <dbReference type="NCBI Taxonomy" id="104777"/>
    <lineage>
        <taxon>Eukaryota</taxon>
        <taxon>Metazoa</taxon>
        <taxon>Spiralia</taxon>
        <taxon>Gnathifera</taxon>
        <taxon>Rotifera</taxon>
        <taxon>Eurotatoria</taxon>
        <taxon>Monogononta</taxon>
        <taxon>Pseudotrocha</taxon>
        <taxon>Ploima</taxon>
        <taxon>Brachionidae</taxon>
        <taxon>Brachionus</taxon>
    </lineage>
</organism>
<dbReference type="OrthoDB" id="10028922at2759"/>
<evidence type="ECO:0000313" key="1">
    <source>
        <dbReference type="EMBL" id="CAF0876279.1"/>
    </source>
</evidence>
<comment type="caution">
    <text evidence="1">The sequence shown here is derived from an EMBL/GenBank/DDBJ whole genome shotgun (WGS) entry which is preliminary data.</text>
</comment>
<dbReference type="EMBL" id="CAJNOC010001585">
    <property type="protein sequence ID" value="CAF0876279.1"/>
    <property type="molecule type" value="Genomic_DNA"/>
</dbReference>
<proteinExistence type="predicted"/>
<dbReference type="AlphaFoldDB" id="A0A813Y5J1"/>
<dbReference type="PANTHER" id="PTHR46579:SF1">
    <property type="entry name" value="F5_8 TYPE C DOMAIN-CONTAINING PROTEIN"/>
    <property type="match status" value="1"/>
</dbReference>
<dbReference type="Pfam" id="PF06869">
    <property type="entry name" value="DUF1258"/>
    <property type="match status" value="1"/>
</dbReference>